<organism evidence="1 2">
    <name type="scientific">Parelaphostrongylus tenuis</name>
    <name type="common">Meningeal worm</name>
    <dbReference type="NCBI Taxonomy" id="148309"/>
    <lineage>
        <taxon>Eukaryota</taxon>
        <taxon>Metazoa</taxon>
        <taxon>Ecdysozoa</taxon>
        <taxon>Nematoda</taxon>
        <taxon>Chromadorea</taxon>
        <taxon>Rhabditida</taxon>
        <taxon>Rhabditina</taxon>
        <taxon>Rhabditomorpha</taxon>
        <taxon>Strongyloidea</taxon>
        <taxon>Metastrongylidae</taxon>
        <taxon>Parelaphostrongylus</taxon>
    </lineage>
</organism>
<accession>A0AAD5R2M6</accession>
<dbReference type="EMBL" id="JAHQIW010006075">
    <property type="protein sequence ID" value="KAJ1368054.1"/>
    <property type="molecule type" value="Genomic_DNA"/>
</dbReference>
<evidence type="ECO:0000313" key="2">
    <source>
        <dbReference type="Proteomes" id="UP001196413"/>
    </source>
</evidence>
<protein>
    <submittedName>
        <fullName evidence="1">Uncharacterized protein</fullName>
    </submittedName>
</protein>
<dbReference type="Proteomes" id="UP001196413">
    <property type="component" value="Unassembled WGS sequence"/>
</dbReference>
<dbReference type="AlphaFoldDB" id="A0AAD5R2M6"/>
<sequence>MMWQSVVDRAVRMLASGSLDCTSSRQVVLSAETEPEHKMWCICNKNSRLSNIAVALQL</sequence>
<reference evidence="1" key="1">
    <citation type="submission" date="2021-06" db="EMBL/GenBank/DDBJ databases">
        <title>Parelaphostrongylus tenuis whole genome reference sequence.</title>
        <authorList>
            <person name="Garwood T.J."/>
            <person name="Larsen P.A."/>
            <person name="Fountain-Jones N.M."/>
            <person name="Garbe J.R."/>
            <person name="Macchietto M.G."/>
            <person name="Kania S.A."/>
            <person name="Gerhold R.W."/>
            <person name="Richards J.E."/>
            <person name="Wolf T.M."/>
        </authorList>
    </citation>
    <scope>NUCLEOTIDE SEQUENCE</scope>
    <source>
        <strain evidence="1">MNPRO001-30</strain>
        <tissue evidence="1">Meninges</tissue>
    </source>
</reference>
<gene>
    <name evidence="1" type="ORF">KIN20_029109</name>
</gene>
<proteinExistence type="predicted"/>
<keyword evidence="2" id="KW-1185">Reference proteome</keyword>
<evidence type="ECO:0000313" key="1">
    <source>
        <dbReference type="EMBL" id="KAJ1368054.1"/>
    </source>
</evidence>
<name>A0AAD5R2M6_PARTN</name>
<comment type="caution">
    <text evidence="1">The sequence shown here is derived from an EMBL/GenBank/DDBJ whole genome shotgun (WGS) entry which is preliminary data.</text>
</comment>